<proteinExistence type="predicted"/>
<organism evidence="1 2">
    <name type="scientific">Solanum commersonii</name>
    <name type="common">Commerson's wild potato</name>
    <name type="synonym">Commerson's nightshade</name>
    <dbReference type="NCBI Taxonomy" id="4109"/>
    <lineage>
        <taxon>Eukaryota</taxon>
        <taxon>Viridiplantae</taxon>
        <taxon>Streptophyta</taxon>
        <taxon>Embryophyta</taxon>
        <taxon>Tracheophyta</taxon>
        <taxon>Spermatophyta</taxon>
        <taxon>Magnoliopsida</taxon>
        <taxon>eudicotyledons</taxon>
        <taxon>Gunneridae</taxon>
        <taxon>Pentapetalae</taxon>
        <taxon>asterids</taxon>
        <taxon>lamiids</taxon>
        <taxon>Solanales</taxon>
        <taxon>Solanaceae</taxon>
        <taxon>Solanoideae</taxon>
        <taxon>Solaneae</taxon>
        <taxon>Solanum</taxon>
    </lineage>
</organism>
<gene>
    <name evidence="1" type="ORF">H5410_056560</name>
</gene>
<dbReference type="Proteomes" id="UP000824120">
    <property type="component" value="Chromosome 11"/>
</dbReference>
<dbReference type="EMBL" id="JACXVP010000011">
    <property type="protein sequence ID" value="KAG5576426.1"/>
    <property type="molecule type" value="Genomic_DNA"/>
</dbReference>
<name>A0A9J5WLN1_SOLCO</name>
<reference evidence="1 2" key="1">
    <citation type="submission" date="2020-09" db="EMBL/GenBank/DDBJ databases">
        <title>De no assembly of potato wild relative species, Solanum commersonii.</title>
        <authorList>
            <person name="Cho K."/>
        </authorList>
    </citation>
    <scope>NUCLEOTIDE SEQUENCE [LARGE SCALE GENOMIC DNA]</scope>
    <source>
        <strain evidence="1">LZ3.2</strain>
        <tissue evidence="1">Leaf</tissue>
    </source>
</reference>
<protein>
    <submittedName>
        <fullName evidence="1">Uncharacterized protein</fullName>
    </submittedName>
</protein>
<dbReference type="AlphaFoldDB" id="A0A9J5WLN1"/>
<evidence type="ECO:0000313" key="2">
    <source>
        <dbReference type="Proteomes" id="UP000824120"/>
    </source>
</evidence>
<comment type="caution">
    <text evidence="1">The sequence shown here is derived from an EMBL/GenBank/DDBJ whole genome shotgun (WGS) entry which is preliminary data.</text>
</comment>
<sequence>MRGLPSPRMFYLENCQVFPSRPTGSIAKGVYPLWGSFDLENGPVNPSGPTDSKTKVLTNIHEKFQQKQCRNFVSPKDSWTITQEIRQNEGFTCYGIYLTMKMGRFARRDQKDP</sequence>
<accession>A0A9J5WLN1</accession>
<keyword evidence="2" id="KW-1185">Reference proteome</keyword>
<evidence type="ECO:0000313" key="1">
    <source>
        <dbReference type="EMBL" id="KAG5576426.1"/>
    </source>
</evidence>